<evidence type="ECO:0000313" key="2">
    <source>
        <dbReference type="EMBL" id="ORY96112.1"/>
    </source>
</evidence>
<comment type="caution">
    <text evidence="2">The sequence shown here is derived from an EMBL/GenBank/DDBJ whole genome shotgun (WGS) entry which is preliminary data.</text>
</comment>
<evidence type="ECO:0000313" key="3">
    <source>
        <dbReference type="Proteomes" id="UP000193648"/>
    </source>
</evidence>
<dbReference type="InParanoid" id="A0A1Y2G609"/>
<name>A0A1Y2G609_9FUNG</name>
<feature type="compositionally biased region" description="Polar residues" evidence="1">
    <location>
        <begin position="57"/>
        <end position="72"/>
    </location>
</feature>
<gene>
    <name evidence="2" type="ORF">BCR41DRAFT_390713</name>
</gene>
<keyword evidence="3" id="KW-1185">Reference proteome</keyword>
<proteinExistence type="predicted"/>
<organism evidence="2 3">
    <name type="scientific">Lobosporangium transversale</name>
    <dbReference type="NCBI Taxonomy" id="64571"/>
    <lineage>
        <taxon>Eukaryota</taxon>
        <taxon>Fungi</taxon>
        <taxon>Fungi incertae sedis</taxon>
        <taxon>Mucoromycota</taxon>
        <taxon>Mortierellomycotina</taxon>
        <taxon>Mortierellomycetes</taxon>
        <taxon>Mortierellales</taxon>
        <taxon>Mortierellaceae</taxon>
        <taxon>Lobosporangium</taxon>
    </lineage>
</organism>
<dbReference type="RefSeq" id="XP_021875531.1">
    <property type="nucleotide sequence ID" value="XM_022028264.1"/>
</dbReference>
<evidence type="ECO:0000256" key="1">
    <source>
        <dbReference type="SAM" id="MobiDB-lite"/>
    </source>
</evidence>
<sequence length="262" mass="29649">MASSKNQPEIINLVDTDDEEFYVDLEAQEAVLNWDDSSSAIEIKTEGKDSDIATPQPRAQDSGYNSSSSRPHLQNLYRHAYDGGISFVHLGSSSQSRTRTLRLIAEEESDDEVDPYNPWTPPTYTGHELDFGTPAVDAPAPEIPVIGSSVASEPIDRNNNKGKGPKMTCIYSQHQFDENELERELNQSPRAPFDQVEYDSALEFEEPSLRDMCRKRKRSRPTEYSKVPEEASQRLIDYWTNHMCTVAEAARAVHLNPRTAWR</sequence>
<dbReference type="AlphaFoldDB" id="A0A1Y2G609"/>
<dbReference type="GeneID" id="33570107"/>
<dbReference type="OrthoDB" id="2444709at2759"/>
<reference evidence="2 3" key="1">
    <citation type="submission" date="2016-07" db="EMBL/GenBank/DDBJ databases">
        <title>Pervasive Adenine N6-methylation of Active Genes in Fungi.</title>
        <authorList>
            <consortium name="DOE Joint Genome Institute"/>
            <person name="Mondo S.J."/>
            <person name="Dannebaum R.O."/>
            <person name="Kuo R.C."/>
            <person name="Labutti K."/>
            <person name="Haridas S."/>
            <person name="Kuo A."/>
            <person name="Salamov A."/>
            <person name="Ahrendt S.R."/>
            <person name="Lipzen A."/>
            <person name="Sullivan W."/>
            <person name="Andreopoulos W.B."/>
            <person name="Clum A."/>
            <person name="Lindquist E."/>
            <person name="Daum C."/>
            <person name="Ramamoorthy G.K."/>
            <person name="Gryganskyi A."/>
            <person name="Culley D."/>
            <person name="Magnuson J.K."/>
            <person name="James T.Y."/>
            <person name="O'Malley M.A."/>
            <person name="Stajich J.E."/>
            <person name="Spatafora J.W."/>
            <person name="Visel A."/>
            <person name="Grigoriev I.V."/>
        </authorList>
    </citation>
    <scope>NUCLEOTIDE SEQUENCE [LARGE SCALE GENOMIC DNA]</scope>
    <source>
        <strain evidence="2 3">NRRL 3116</strain>
    </source>
</reference>
<accession>A0A1Y2G609</accession>
<feature type="region of interest" description="Disordered" evidence="1">
    <location>
        <begin position="36"/>
        <end position="72"/>
    </location>
</feature>
<dbReference type="Proteomes" id="UP000193648">
    <property type="component" value="Unassembled WGS sequence"/>
</dbReference>
<dbReference type="EMBL" id="MCFF01000077">
    <property type="protein sequence ID" value="ORY96112.1"/>
    <property type="molecule type" value="Genomic_DNA"/>
</dbReference>
<protein>
    <submittedName>
        <fullName evidence="2">Uncharacterized protein</fullName>
    </submittedName>
</protein>